<evidence type="ECO:0000313" key="1">
    <source>
        <dbReference type="EMBL" id="CAG9312044.1"/>
    </source>
</evidence>
<accession>A0AAU9ILJ2</accession>
<evidence type="ECO:0000313" key="2">
    <source>
        <dbReference type="Proteomes" id="UP001162131"/>
    </source>
</evidence>
<protein>
    <submittedName>
        <fullName evidence="1">Uncharacterized protein</fullName>
    </submittedName>
</protein>
<organism evidence="1 2">
    <name type="scientific">Blepharisma stoltei</name>
    <dbReference type="NCBI Taxonomy" id="1481888"/>
    <lineage>
        <taxon>Eukaryota</taxon>
        <taxon>Sar</taxon>
        <taxon>Alveolata</taxon>
        <taxon>Ciliophora</taxon>
        <taxon>Postciliodesmatophora</taxon>
        <taxon>Heterotrichea</taxon>
        <taxon>Heterotrichida</taxon>
        <taxon>Blepharismidae</taxon>
        <taxon>Blepharisma</taxon>
    </lineage>
</organism>
<reference evidence="1" key="1">
    <citation type="submission" date="2021-09" db="EMBL/GenBank/DDBJ databases">
        <authorList>
            <consortium name="AG Swart"/>
            <person name="Singh M."/>
            <person name="Singh A."/>
            <person name="Seah K."/>
            <person name="Emmerich C."/>
        </authorList>
    </citation>
    <scope>NUCLEOTIDE SEQUENCE</scope>
    <source>
        <strain evidence="1">ATCC30299</strain>
    </source>
</reference>
<dbReference type="Proteomes" id="UP001162131">
    <property type="component" value="Unassembled WGS sequence"/>
</dbReference>
<keyword evidence="2" id="KW-1185">Reference proteome</keyword>
<comment type="caution">
    <text evidence="1">The sequence shown here is derived from an EMBL/GenBank/DDBJ whole genome shotgun (WGS) entry which is preliminary data.</text>
</comment>
<name>A0AAU9ILJ2_9CILI</name>
<dbReference type="EMBL" id="CAJZBQ010000005">
    <property type="protein sequence ID" value="CAG9312044.1"/>
    <property type="molecule type" value="Genomic_DNA"/>
</dbReference>
<gene>
    <name evidence="1" type="ORF">BSTOLATCC_MIC5301</name>
</gene>
<sequence length="128" mass="15176">MKNQSQIPHSLSPRMNPKRLLLLNSSKFDHKLPPISLTPGRRPKYLNNFEELKKMTDAFEENKLNHSITAKPIKIFKFDHKEIPPEQIPWSSNLMNWKSVLEEQKEFVVMLKKIELSNWVLKKTKQIK</sequence>
<dbReference type="AlphaFoldDB" id="A0AAU9ILJ2"/>
<proteinExistence type="predicted"/>